<organism evidence="2 3">
    <name type="scientific">Rubrivirga marina</name>
    <dbReference type="NCBI Taxonomy" id="1196024"/>
    <lineage>
        <taxon>Bacteria</taxon>
        <taxon>Pseudomonadati</taxon>
        <taxon>Rhodothermota</taxon>
        <taxon>Rhodothermia</taxon>
        <taxon>Rhodothermales</taxon>
        <taxon>Rubricoccaceae</taxon>
        <taxon>Rubrivirga</taxon>
    </lineage>
</organism>
<evidence type="ECO:0000256" key="1">
    <source>
        <dbReference type="SAM" id="MobiDB-lite"/>
    </source>
</evidence>
<feature type="region of interest" description="Disordered" evidence="1">
    <location>
        <begin position="33"/>
        <end position="56"/>
    </location>
</feature>
<gene>
    <name evidence="2" type="ORF">BSZ37_05985</name>
</gene>
<name>A0A271IXT0_9BACT</name>
<dbReference type="EMBL" id="MQWD01000001">
    <property type="protein sequence ID" value="PAP76023.1"/>
    <property type="molecule type" value="Genomic_DNA"/>
</dbReference>
<reference evidence="2 3" key="1">
    <citation type="submission" date="2016-11" db="EMBL/GenBank/DDBJ databases">
        <title>Study of marine rhodopsin-containing bacteria.</title>
        <authorList>
            <person name="Yoshizawa S."/>
            <person name="Kumagai Y."/>
            <person name="Kogure K."/>
        </authorList>
    </citation>
    <scope>NUCLEOTIDE SEQUENCE [LARGE SCALE GENOMIC DNA]</scope>
    <source>
        <strain evidence="2 3">SAORIC-28</strain>
    </source>
</reference>
<evidence type="ECO:0000313" key="3">
    <source>
        <dbReference type="Proteomes" id="UP000216339"/>
    </source>
</evidence>
<accession>A0A271IXT0</accession>
<keyword evidence="3" id="KW-1185">Reference proteome</keyword>
<evidence type="ECO:0000313" key="2">
    <source>
        <dbReference type="EMBL" id="PAP76023.1"/>
    </source>
</evidence>
<protein>
    <submittedName>
        <fullName evidence="2">Uncharacterized protein</fullName>
    </submittedName>
</protein>
<dbReference type="Proteomes" id="UP000216339">
    <property type="component" value="Unassembled WGS sequence"/>
</dbReference>
<comment type="caution">
    <text evidence="2">The sequence shown here is derived from an EMBL/GenBank/DDBJ whole genome shotgun (WGS) entry which is preliminary data.</text>
</comment>
<proteinExistence type="predicted"/>
<sequence length="98" mass="10727">MFDVPPLTRGQCPGFDAIVLLHERRHLTDVDCDPSQGLHRPPFRDPSAATASECAHRQESIREMDRIIPGSAGICRTGMQSIRAQLATWVSANCGTTP</sequence>
<dbReference type="AlphaFoldDB" id="A0A271IXT0"/>